<reference evidence="1 2" key="1">
    <citation type="submission" date="2018-04" db="EMBL/GenBank/DDBJ databases">
        <authorList>
            <person name="Richter O.R."/>
            <person name="Sprando J."/>
            <person name="Abi J.R."/>
            <person name="Abidin Z.U."/>
            <person name="Aboumatar N."/>
            <person name="Aguilar F.A."/>
            <person name="Ahmed M."/>
            <person name="Aklilu M."/>
            <person name="Ali S.Z."/>
            <person name="Araia S."/>
            <person name="Asbury H."/>
            <person name="Atkinson A.N."/>
            <person name="Azam A.M."/>
            <person name="Bell J.L."/>
            <person name="Bhagat S."/>
            <person name="Bhatti J.A."/>
            <person name="Bhavsar J."/>
            <person name="Blocker D."/>
            <person name="Bonhomme B."/>
            <person name="Buker C.Y."/>
            <person name="Burnett T.D."/>
            <person name="Campbell R.L."/>
            <person name="Campbell S.M."/>
            <person name="Carinugan C.L."/>
            <person name="Chan P.R."/>
            <person name="Chen S."/>
            <person name="Dahne M."/>
            <person name="Dang V.Q."/>
            <person name="Ding J.R."/>
            <person name="Dunn G.L."/>
            <person name="Flores O.S."/>
            <person name="Frank D.N."/>
            <person name="Gonzalez N."/>
            <person name="Goryunova E."/>
            <person name="Hoang T."/>
            <person name="Hollenhorst D."/>
            <person name="Hora A.B."/>
            <person name="Hutchison A.S."/>
            <person name="Huynh A."/>
            <person name="Jani A."/>
            <person name="Jawed T."/>
            <person name="Jeffries M.J."/>
            <person name="Jian G.M."/>
            <person name="Joshi C."/>
            <person name="Kallab S."/>
            <person name="Kang L."/>
            <person name="Khan A."/>
            <person name="Klontz C.M."/>
            <person name="Koert M."/>
            <person name="Lagasca A."/>
            <person name="Lakhani A."/>
            <person name="Larsen A."/>
            <person name="Le A."/>
            <person name="Lee D.Y."/>
            <person name="Lembirik S."/>
            <person name="Lenus S."/>
            <person name="Lesniewski A.M."/>
            <person name="Lu W."/>
            <person name="Mamarakhimova Z."/>
            <person name="Mason S."/>
            <person name="Mathew L.K."/>
            <person name="Mattson C.L."/>
            <person name="Mian U.H."/>
            <person name="Morcos G.S."/>
            <person name="Muhler C.W."/>
            <person name="Naeem N.-U.-A."/>
            <person name="Namagiri S."/>
            <person name="Nassehi T."/>
            <person name="Nazarian M."/>
            <person name="Neal R.A."/>
            <person name="Negash K."/>
            <person name="Ngaleu B.J."/>
            <person name="Nguyen B.T."/>
            <person name="Nguyen K.V."/>
            <person name="Odili J.C."/>
            <person name="Ogletree A."/>
            <person name="Okojie E."/>
            <person name="Olajide T.E."/>
            <person name="Onwukwe C.S."/>
            <person name="Ozako O."/>
            <person name="Pakala M."/>
            <person name="Patel P."/>
            <person name="Patel H.J."/>
            <person name="Patel R."/>
            <person name="Paudel H."/>
            <person name="Pikounis A.J."/>
            <person name="Qazi M.A."/>
            <person name="Quiroz J.N."/>
            <person name="Ramachandran P.N."/>
            <person name="Rashford R.L."/>
            <person name="Rivera J."/>
            <person name="Romero F.D."/>
            <person name="Saba P.A."/>
            <person name="Sabu R.L."/>
            <person name="Saeed O.S."/>
            <person name="Saraf S."/>
            <person name="Scarano A.L."/>
            <person name="Sciandra C."/>
            <person name="Shakarov P."/>
            <person name="Sharma A."/>
            <person name="Singh K."/>
            <person name="Singh S."/>
            <person name="Spindler S.E."/>
            <person name="Szymanik K.H."/>
            <person name="Tahir M."/>
            <person name="Tchuinte L.U."/>
            <person name="Thakkar V."/>
            <person name="Tombo Z.B."/>
            <person name="Touma A."/>
            <person name="Tran J.N."/>
            <person name="Tran N."/>
            <person name="Truong D.H."/>
            <person name="Turner M.D."/>
            <person name="Vidmar M."/>
            <person name="Vuong K."/>
            <person name="Wilson B."/>
            <person name="Xie C.L."/>
            <person name="Yasinova A.G."/>
            <person name="Yu A.M."/>
            <person name="Zolnerowich N."/>
            <person name="Cortez R."/>
            <person name="Greis H.L."/>
            <person name="Lee M."/>
            <person name="Mantzavinos A."/>
            <person name="Mohamed I.R."/>
            <person name="Patel P."/>
            <person name="Puglisi K.M."/>
            <person name="Bhattacharya M."/>
            <person name="Correa-Mendez M."/>
            <person name="Fabian M."/>
            <person name="Reger N."/>
            <person name="Tran K."/>
            <person name="Erill I."/>
            <person name="Caruso S.M."/>
            <person name="Garlena R.A."/>
            <person name="Russell D.A."/>
            <person name="Pope W.H."/>
            <person name="Jacobs-Sera D."/>
            <person name="Hatfull G.F."/>
        </authorList>
    </citation>
    <scope>NUCLEOTIDE SEQUENCE [LARGE SCALE GENOMIC DNA]</scope>
</reference>
<organism evidence="1 2">
    <name type="scientific">Streptomyces phage FlowerPower</name>
    <dbReference type="NCBI Taxonomy" id="2182408"/>
    <lineage>
        <taxon>Viruses</taxon>
        <taxon>Duplodnaviria</taxon>
        <taxon>Heunggongvirae</taxon>
        <taxon>Uroviricota</taxon>
        <taxon>Caudoviricetes</taxon>
        <taxon>Beephvirinae</taxon>
        <taxon>Flowerpowervirus</taxon>
        <taxon>Flowerpowervirus flowerpower</taxon>
    </lineage>
</organism>
<gene>
    <name evidence="1" type="primary">58</name>
    <name evidence="1" type="ORF">SEA_FLOWERPOWER_58</name>
</gene>
<keyword evidence="2" id="KW-1185">Reference proteome</keyword>
<evidence type="ECO:0000313" key="1">
    <source>
        <dbReference type="EMBL" id="AWN05139.1"/>
    </source>
</evidence>
<accession>A0A2U8UN08</accession>
<dbReference type="EMBL" id="MH155868">
    <property type="protein sequence ID" value="AWN05139.1"/>
    <property type="molecule type" value="Genomic_DNA"/>
</dbReference>
<proteinExistence type="predicted"/>
<name>A0A2U8UN08_9CAUD</name>
<dbReference type="GeneID" id="55608321"/>
<dbReference type="Proteomes" id="UP000247075">
    <property type="component" value="Segment"/>
</dbReference>
<sequence>MMSWVALPFMSHVWHTNTFRMVLTEAEADLSPWKGHLYAYQPRSSMTSSPPYSMRIGPIGKTGHSRSSCVLRTIASLLEETQQGVCPEADNPLTDVGFALAVHSENGSLDVISLRLTLHLLERFERVETCPSLEFEPHPRRTENVTTLTACPCRFSMREYRPNVVSEDLLRSVATMLPTL</sequence>
<dbReference type="RefSeq" id="YP_009838094.1">
    <property type="nucleotide sequence ID" value="NC_048706.1"/>
</dbReference>
<dbReference type="KEGG" id="vg:55608321"/>
<evidence type="ECO:0000313" key="2">
    <source>
        <dbReference type="Proteomes" id="UP000247075"/>
    </source>
</evidence>
<protein>
    <submittedName>
        <fullName evidence="1">Uncharacterized protein</fullName>
    </submittedName>
</protein>